<name>A0A110B3A8_9SPHI</name>
<dbReference type="AlphaFoldDB" id="A0A110B3A8"/>
<accession>A0A110B3A8</accession>
<evidence type="ECO:0000313" key="2">
    <source>
        <dbReference type="Proteomes" id="UP000218263"/>
    </source>
</evidence>
<protein>
    <submittedName>
        <fullName evidence="1">Uncharacterized protein</fullName>
    </submittedName>
</protein>
<dbReference type="Proteomes" id="UP000218263">
    <property type="component" value="Chromosome"/>
</dbReference>
<proteinExistence type="predicted"/>
<dbReference type="RefSeq" id="WP_096352370.1">
    <property type="nucleotide sequence ID" value="NZ_AP017313.1"/>
</dbReference>
<evidence type="ECO:0000313" key="1">
    <source>
        <dbReference type="EMBL" id="BAU54432.1"/>
    </source>
</evidence>
<dbReference type="OrthoDB" id="782326at2"/>
<gene>
    <name evidence="1" type="ORF">MgSA37_02608</name>
</gene>
<dbReference type="KEGG" id="mgot:MgSA37_02608"/>
<organism evidence="1 2">
    <name type="scientific">Mucilaginibacter gotjawali</name>
    <dbReference type="NCBI Taxonomy" id="1550579"/>
    <lineage>
        <taxon>Bacteria</taxon>
        <taxon>Pseudomonadati</taxon>
        <taxon>Bacteroidota</taxon>
        <taxon>Sphingobacteriia</taxon>
        <taxon>Sphingobacteriales</taxon>
        <taxon>Sphingobacteriaceae</taxon>
        <taxon>Mucilaginibacter</taxon>
    </lineage>
</organism>
<dbReference type="EMBL" id="AP017313">
    <property type="protein sequence ID" value="BAU54432.1"/>
    <property type="molecule type" value="Genomic_DNA"/>
</dbReference>
<reference evidence="1 2" key="1">
    <citation type="submission" date="2015-12" db="EMBL/GenBank/DDBJ databases">
        <title>Genome sequence of Mucilaginibacter gotjawali.</title>
        <authorList>
            <person name="Lee J.S."/>
            <person name="Lee K.C."/>
            <person name="Kim K.K."/>
            <person name="Lee B.W."/>
        </authorList>
    </citation>
    <scope>NUCLEOTIDE SEQUENCE [LARGE SCALE GENOMIC DNA]</scope>
    <source>
        <strain evidence="1 2">SA3-7</strain>
    </source>
</reference>
<sequence length="500" mass="56844">MVSAEGFKFRVKNTTKNVVTVFYKINKKSGDYKLKSLIKLAPGEERVKEVSVDKGDTIGFYGQDAENETSVIVSRNFAFLSRQKEMVYYIPIIIPEKESSNFESMEGLSLQLEHNKVLNFLMKMDSSSMSSLSLLENNFQNVYPLGTFIFVDTKTNRLLLPPLEPSFWNNTENYFTIQDSVYALVDNNHRAQVGVSVSYIAKLFDSLKVDNAQELQFKAKLSLLRWKPSANANIYQIITDKAFEAFLQNCYDQIDNPDQQYQHYRLYFLSSYERVDDLEISGKQFYTYGNEADAGIQAGTAGFSLFSTNLGTMYTKNKTLSNYYSVQNSVLKTKAYDFTQLLFNGFQNSVKEKLVEESYRTQHRLAAAILGEYEGLVDYNPNPDQLNLVKLNPKDTTAALTPVITTVGNLSPYQYKSTDTAKTAAAMAVNDKIDGFNNRVRIFNSHLKQINSLIKQLNQTNTDIVKMSESVSRNQYKNYAKSSAGMLSEIEVSNKIIRKE</sequence>
<keyword evidence="2" id="KW-1185">Reference proteome</keyword>